<keyword evidence="1" id="KW-1133">Transmembrane helix</keyword>
<sequence length="386" mass="44294">MCFGLGLSCCIALIEILCYLSLVTVPLLGSFYGADTIYRISIHLIIHSLLIECIPKFLKQAIPFFSLILFVLLIFIPITLTPWIVIWIYSNIIFLTEPFLKIAEVIVILNFVMRMSQSAADEIERDESSSFNYKGAILVASSLCYAVTASLAYDIYQSAASSQVLCLFLIILFSIALHNMMWMAHEGIISDCAFTCLVNVAVLYTMYTETEQISSPLVEPLTWKQSFQTKQSVINIITSIIFMKLDNAQRAISFLKRFFTPLFLGLFAIRLYSILFIVKKVTRNFFQDEDEILTVKDFEEDTDSPWKSPALLKISIIFMLTQFTGHFLEDWSGQTSSDTWLLNATEGIWPSQLLISRLVQIMAVNVFYMWRLYQAEDWTWNIWLTP</sequence>
<feature type="transmembrane region" description="Helical" evidence="1">
    <location>
        <begin position="133"/>
        <end position="153"/>
    </location>
</feature>
<dbReference type="AlphaFoldDB" id="A0AAV2IB34"/>
<evidence type="ECO:0000256" key="1">
    <source>
        <dbReference type="SAM" id="Phobius"/>
    </source>
</evidence>
<name>A0AAV2IB34_LYMST</name>
<evidence type="ECO:0000313" key="3">
    <source>
        <dbReference type="Proteomes" id="UP001497497"/>
    </source>
</evidence>
<dbReference type="Proteomes" id="UP001497497">
    <property type="component" value="Unassembled WGS sequence"/>
</dbReference>
<feature type="transmembrane region" description="Helical" evidence="1">
    <location>
        <begin position="258"/>
        <end position="278"/>
    </location>
</feature>
<protein>
    <submittedName>
        <fullName evidence="2">Uncharacterized protein</fullName>
    </submittedName>
</protein>
<feature type="transmembrane region" description="Helical" evidence="1">
    <location>
        <begin position="7"/>
        <end position="31"/>
    </location>
</feature>
<feature type="transmembrane region" description="Helical" evidence="1">
    <location>
        <begin position="86"/>
        <end position="112"/>
    </location>
</feature>
<keyword evidence="3" id="KW-1185">Reference proteome</keyword>
<reference evidence="2 3" key="1">
    <citation type="submission" date="2024-04" db="EMBL/GenBank/DDBJ databases">
        <authorList>
            <consortium name="Genoscope - CEA"/>
            <person name="William W."/>
        </authorList>
    </citation>
    <scope>NUCLEOTIDE SEQUENCE [LARGE SCALE GENOMIC DNA]</scope>
</reference>
<keyword evidence="1" id="KW-0812">Transmembrane</keyword>
<comment type="caution">
    <text evidence="2">The sequence shown here is derived from an EMBL/GenBank/DDBJ whole genome shotgun (WGS) entry which is preliminary data.</text>
</comment>
<dbReference type="EMBL" id="CAXITT010000584">
    <property type="protein sequence ID" value="CAL1543919.1"/>
    <property type="molecule type" value="Genomic_DNA"/>
</dbReference>
<keyword evidence="1" id="KW-0472">Membrane</keyword>
<evidence type="ECO:0000313" key="2">
    <source>
        <dbReference type="EMBL" id="CAL1543919.1"/>
    </source>
</evidence>
<feature type="transmembrane region" description="Helical" evidence="1">
    <location>
        <begin position="61"/>
        <end position="80"/>
    </location>
</feature>
<gene>
    <name evidence="2" type="ORF">GSLYS_00017432001</name>
</gene>
<feature type="transmembrane region" description="Helical" evidence="1">
    <location>
        <begin position="159"/>
        <end position="176"/>
    </location>
</feature>
<proteinExistence type="predicted"/>
<organism evidence="2 3">
    <name type="scientific">Lymnaea stagnalis</name>
    <name type="common">Great pond snail</name>
    <name type="synonym">Helix stagnalis</name>
    <dbReference type="NCBI Taxonomy" id="6523"/>
    <lineage>
        <taxon>Eukaryota</taxon>
        <taxon>Metazoa</taxon>
        <taxon>Spiralia</taxon>
        <taxon>Lophotrochozoa</taxon>
        <taxon>Mollusca</taxon>
        <taxon>Gastropoda</taxon>
        <taxon>Heterobranchia</taxon>
        <taxon>Euthyneura</taxon>
        <taxon>Panpulmonata</taxon>
        <taxon>Hygrophila</taxon>
        <taxon>Lymnaeoidea</taxon>
        <taxon>Lymnaeidae</taxon>
        <taxon>Lymnaea</taxon>
    </lineage>
</organism>
<accession>A0AAV2IB34</accession>